<dbReference type="PROSITE" id="PS50202">
    <property type="entry name" value="MSP"/>
    <property type="match status" value="1"/>
</dbReference>
<dbReference type="EMBL" id="RSCD01000010">
    <property type="protein sequence ID" value="RSH90562.1"/>
    <property type="molecule type" value="Genomic_DNA"/>
</dbReference>
<organism evidence="7 8">
    <name type="scientific">Saitozyma podzolica</name>
    <dbReference type="NCBI Taxonomy" id="1890683"/>
    <lineage>
        <taxon>Eukaryota</taxon>
        <taxon>Fungi</taxon>
        <taxon>Dikarya</taxon>
        <taxon>Basidiomycota</taxon>
        <taxon>Agaricomycotina</taxon>
        <taxon>Tremellomycetes</taxon>
        <taxon>Tremellales</taxon>
        <taxon>Trimorphomycetaceae</taxon>
        <taxon>Saitozyma</taxon>
    </lineage>
</organism>
<dbReference type="STRING" id="1890683.A0A427YHJ2"/>
<dbReference type="GO" id="GO:0090158">
    <property type="term" value="P:endoplasmic reticulum membrane organization"/>
    <property type="evidence" value="ECO:0007669"/>
    <property type="project" value="TreeGrafter"/>
</dbReference>
<dbReference type="PANTHER" id="PTHR10809">
    <property type="entry name" value="VESICLE-ASSOCIATED MEMBRANE PROTEIN-ASSOCIATED PROTEIN"/>
    <property type="match status" value="1"/>
</dbReference>
<dbReference type="GO" id="GO:0051685">
    <property type="term" value="P:maintenance of ER location"/>
    <property type="evidence" value="ECO:0007669"/>
    <property type="project" value="UniProtKB-ARBA"/>
</dbReference>
<dbReference type="GO" id="GO:0005886">
    <property type="term" value="C:plasma membrane"/>
    <property type="evidence" value="ECO:0007669"/>
    <property type="project" value="TreeGrafter"/>
</dbReference>
<comment type="similarity">
    <text evidence="2">Belongs to the VAMP-associated protein (VAP) (TC 9.B.17) family.</text>
</comment>
<dbReference type="SUPFAM" id="SSF49354">
    <property type="entry name" value="PapD-like"/>
    <property type="match status" value="1"/>
</dbReference>
<dbReference type="GO" id="GO:0001786">
    <property type="term" value="F:phosphatidylserine binding"/>
    <property type="evidence" value="ECO:0007669"/>
    <property type="project" value="UniProtKB-ARBA"/>
</dbReference>
<dbReference type="GO" id="GO:0140506">
    <property type="term" value="F:endoplasmic reticulum-autophagosome adaptor activity"/>
    <property type="evidence" value="ECO:0007669"/>
    <property type="project" value="UniProtKB-ARBA"/>
</dbReference>
<comment type="caution">
    <text evidence="7">The sequence shown here is derived from an EMBL/GenBank/DDBJ whole genome shotgun (WGS) entry which is preliminary data.</text>
</comment>
<dbReference type="PANTHER" id="PTHR10809:SF6">
    <property type="entry name" value="AT11025P-RELATED"/>
    <property type="match status" value="1"/>
</dbReference>
<evidence type="ECO:0000313" key="7">
    <source>
        <dbReference type="EMBL" id="RSH90562.1"/>
    </source>
</evidence>
<name>A0A427YHJ2_9TREE</name>
<dbReference type="InterPro" id="IPR008962">
    <property type="entry name" value="PapD-like_sf"/>
</dbReference>
<dbReference type="GO" id="GO:0033149">
    <property type="term" value="F:FFAT motif binding"/>
    <property type="evidence" value="ECO:0007669"/>
    <property type="project" value="TreeGrafter"/>
</dbReference>
<evidence type="ECO:0000256" key="3">
    <source>
        <dbReference type="ARBA" id="ARBA00022692"/>
    </source>
</evidence>
<dbReference type="GO" id="GO:0061709">
    <property type="term" value="P:reticulophagy"/>
    <property type="evidence" value="ECO:0007669"/>
    <property type="project" value="UniProtKB-ARBA"/>
</dbReference>
<evidence type="ECO:0000313" key="8">
    <source>
        <dbReference type="Proteomes" id="UP000279259"/>
    </source>
</evidence>
<protein>
    <submittedName>
        <fullName evidence="7">Phosphatidylinositol-binding protein scs2</fullName>
    </submittedName>
</protein>
<evidence type="ECO:0000256" key="1">
    <source>
        <dbReference type="ARBA" id="ARBA00004211"/>
    </source>
</evidence>
<keyword evidence="8" id="KW-1185">Reference proteome</keyword>
<dbReference type="InterPro" id="IPR013783">
    <property type="entry name" value="Ig-like_fold"/>
</dbReference>
<dbReference type="FunFam" id="2.60.40.10:FF:000813">
    <property type="entry name" value="Vesicle-associated protein 1-1"/>
    <property type="match status" value="1"/>
</dbReference>
<dbReference type="GO" id="GO:0035091">
    <property type="term" value="F:phosphatidylinositol binding"/>
    <property type="evidence" value="ECO:0007669"/>
    <property type="project" value="UniProtKB-ARBA"/>
</dbReference>
<dbReference type="Pfam" id="PF00635">
    <property type="entry name" value="Motile_Sperm"/>
    <property type="match status" value="1"/>
</dbReference>
<dbReference type="Proteomes" id="UP000279259">
    <property type="component" value="Unassembled WGS sequence"/>
</dbReference>
<keyword evidence="5" id="KW-0472">Membrane</keyword>
<accession>A0A427YHJ2</accession>
<evidence type="ECO:0000256" key="5">
    <source>
        <dbReference type="ARBA" id="ARBA00023136"/>
    </source>
</evidence>
<evidence type="ECO:0000259" key="6">
    <source>
        <dbReference type="PROSITE" id="PS50202"/>
    </source>
</evidence>
<dbReference type="Gene3D" id="2.60.40.10">
    <property type="entry name" value="Immunoglobulins"/>
    <property type="match status" value="1"/>
</dbReference>
<dbReference type="GO" id="GO:0160214">
    <property type="term" value="F:endoplasmic reticulum-plasma membrane adaptor activity"/>
    <property type="evidence" value="ECO:0007669"/>
    <property type="project" value="UniProtKB-ARBA"/>
</dbReference>
<dbReference type="PIRSF" id="PIRSF019693">
    <property type="entry name" value="VAMP-associated"/>
    <property type="match status" value="1"/>
</dbReference>
<gene>
    <name evidence="7" type="primary">SCS2</name>
    <name evidence="7" type="ORF">EHS25_001167</name>
</gene>
<feature type="domain" description="MSP" evidence="6">
    <location>
        <begin position="2"/>
        <end position="126"/>
    </location>
</feature>
<dbReference type="AlphaFoldDB" id="A0A427YHJ2"/>
<evidence type="ECO:0000256" key="4">
    <source>
        <dbReference type="ARBA" id="ARBA00022989"/>
    </source>
</evidence>
<dbReference type="InterPro" id="IPR016763">
    <property type="entry name" value="VAP"/>
</dbReference>
<dbReference type="GO" id="GO:1902647">
    <property type="term" value="P:negative regulation of 1-phosphatidyl-1D-myo-inositol 4,5-bisphosphate biosynthetic process"/>
    <property type="evidence" value="ECO:0007669"/>
    <property type="project" value="UniProtKB-ARBA"/>
</dbReference>
<comment type="subcellular location">
    <subcellularLocation>
        <location evidence="1">Membrane</location>
        <topology evidence="1">Single-pass type IV membrane protein</topology>
    </subcellularLocation>
</comment>
<keyword evidence="3" id="KW-0812">Transmembrane</keyword>
<dbReference type="OrthoDB" id="264603at2759"/>
<reference evidence="7 8" key="1">
    <citation type="submission" date="2018-11" db="EMBL/GenBank/DDBJ databases">
        <title>Genome sequence of Saitozyma podzolica DSM 27192.</title>
        <authorList>
            <person name="Aliyu H."/>
            <person name="Gorte O."/>
            <person name="Ochsenreither K."/>
        </authorList>
    </citation>
    <scope>NUCLEOTIDE SEQUENCE [LARGE SCALE GENOMIC DNA]</scope>
    <source>
        <strain evidence="7 8">DSM 27192</strain>
    </source>
</reference>
<dbReference type="InterPro" id="IPR000535">
    <property type="entry name" value="MSP_dom"/>
</dbReference>
<dbReference type="GO" id="GO:0160219">
    <property type="term" value="C:cortical endoplasmic reticulum membrane"/>
    <property type="evidence" value="ECO:0007669"/>
    <property type="project" value="UniProtKB-ARBA"/>
</dbReference>
<sequence length="360" mass="38520">MSVEITPANQLGFPRPLTRLITKTLKIHNPHPNPVAFKVKTTAPKQYCVRPNAGRVESGESVEVQVLLQPLAVEPPPHAKCKDKFLVQSAFITPDEEMRTLTEMWLQTEKTNKGAIQEQKIRCAYVAAEDGGAANGIPEEDEAHEASRLDESFHLVHDGHTKWTTKPESDFDPSLFRNGGYSYWETKQLPYIPAMPKEFKRVVAVFAAAHSSPIHATGANGVARSLPVPVPETATPASAPTPADAPIQSAPIPSLTTKDIAAIGASPTNVALEDSLAKTTTDSEKLKIALAEIDRLRAQLTDAQGPAVTGLRKRGGAGATPSAGAETAVAEKVVSGQQGVPIEVVAALLVGVFVMTYLFF</sequence>
<dbReference type="GO" id="GO:0061817">
    <property type="term" value="P:endoplasmic reticulum-plasma membrane tethering"/>
    <property type="evidence" value="ECO:0007669"/>
    <property type="project" value="UniProtKB-ARBA"/>
</dbReference>
<keyword evidence="4" id="KW-1133">Transmembrane helix</keyword>
<evidence type="ECO:0000256" key="2">
    <source>
        <dbReference type="ARBA" id="ARBA00008932"/>
    </source>
</evidence>
<proteinExistence type="inferred from homology"/>
<dbReference type="GO" id="GO:0007009">
    <property type="term" value="P:plasma membrane organization"/>
    <property type="evidence" value="ECO:0007669"/>
    <property type="project" value="UniProtKB-ARBA"/>
</dbReference>